<evidence type="ECO:0000256" key="2">
    <source>
        <dbReference type="ARBA" id="ARBA00007090"/>
    </source>
</evidence>
<gene>
    <name evidence="19" type="ordered locus">B488_12020</name>
</gene>
<keyword evidence="8" id="KW-0378">Hydrolase</keyword>
<evidence type="ECO:0000256" key="4">
    <source>
        <dbReference type="ARBA" id="ARBA00022645"/>
    </source>
</evidence>
<feature type="domain" description="Glycosyl transferase family 51" evidence="18">
    <location>
        <begin position="82"/>
        <end position="254"/>
    </location>
</feature>
<dbReference type="PANTHER" id="PTHR32282:SF33">
    <property type="entry name" value="PEPTIDOGLYCAN GLYCOSYLTRANSFERASE"/>
    <property type="match status" value="1"/>
</dbReference>
<dbReference type="Pfam" id="PF00912">
    <property type="entry name" value="Transgly"/>
    <property type="match status" value="1"/>
</dbReference>
<evidence type="ECO:0000256" key="15">
    <source>
        <dbReference type="SAM" id="MobiDB-lite"/>
    </source>
</evidence>
<dbReference type="KEGG" id="lcc:B488_12020"/>
<keyword evidence="5" id="KW-0645">Protease</keyword>
<dbReference type="UniPathway" id="UPA00219"/>
<dbReference type="InterPro" id="IPR012338">
    <property type="entry name" value="Beta-lactam/transpept-like"/>
</dbReference>
<evidence type="ECO:0000256" key="5">
    <source>
        <dbReference type="ARBA" id="ARBA00022670"/>
    </source>
</evidence>
<dbReference type="eggNOG" id="COG0744">
    <property type="taxonomic scope" value="Bacteria"/>
</dbReference>
<dbReference type="FunFam" id="1.10.3810.10:FF:000001">
    <property type="entry name" value="Penicillin-binding protein 1A"/>
    <property type="match status" value="1"/>
</dbReference>
<dbReference type="EMBL" id="CP003789">
    <property type="protein sequence ID" value="AGA65194.1"/>
    <property type="molecule type" value="Genomic_DNA"/>
</dbReference>
<evidence type="ECO:0000256" key="8">
    <source>
        <dbReference type="ARBA" id="ARBA00022801"/>
    </source>
</evidence>
<evidence type="ECO:0000256" key="9">
    <source>
        <dbReference type="ARBA" id="ARBA00022960"/>
    </source>
</evidence>
<dbReference type="PANTHER" id="PTHR32282">
    <property type="entry name" value="BINDING PROTEIN TRANSPEPTIDASE, PUTATIVE-RELATED"/>
    <property type="match status" value="1"/>
</dbReference>
<dbReference type="STRING" id="1215343.B488_12020"/>
<dbReference type="EC" id="2.4.1.129" evidence="19"/>
<dbReference type="GO" id="GO:0006508">
    <property type="term" value="P:proteolysis"/>
    <property type="evidence" value="ECO:0007669"/>
    <property type="project" value="UniProtKB-KW"/>
</dbReference>
<evidence type="ECO:0000313" key="20">
    <source>
        <dbReference type="Proteomes" id="UP000010799"/>
    </source>
</evidence>
<keyword evidence="16" id="KW-1133">Transmembrane helix</keyword>
<keyword evidence="9" id="KW-0133">Cell shape</keyword>
<dbReference type="Gene3D" id="1.10.3810.10">
    <property type="entry name" value="Biosynthetic peptidoglycan transglycosylase-like"/>
    <property type="match status" value="1"/>
</dbReference>
<evidence type="ECO:0000313" key="19">
    <source>
        <dbReference type="EMBL" id="AGA65194.1"/>
    </source>
</evidence>
<sequence length="729" mass="80242">MSGDIRLQHNPNETLKIDRNQSQNFLKITRSIFYWGVILIIWTVIGIIAIALYYGARMPSATTWVIPDRAPNIKILAEDGSLIANRGSTNSGTLSLENVSPYIPEAIIAIEDKRFYEHLGIDPIGLLRALVINIINRHTVQGGSTITQQLAKNLFLSPDRTIERKVQEVLLALWLEHKYTKDQILTMYLQHVFFGSNIYGIEAAARHYFSKSARDVTLGEAAILAGILKAPSRLSPERDPKAANDRAKIVLNSMLQQGFITETEKNTAILQSSEKAKRKRSGAEHYVVDMVIDQIQSLVPQNKEDLIVETSLNMKLEKVAEKTLVTLLQKEGSKLNVSQAALVALDASGAIRALVGGRDYKESQFNRAVKAKRQPGSAFKTFLYEAALEAGLTPDSIRNDEPVRIGNWTPQNYDHKYRGPVTLTTALLNSLNSIAAQLVIEIGPDKVVKIAHRMGIESDLQANASIALGTSEVSLLELTAAYTPLMNGGYKATPHIIQRIMTTTGKVLYNVNYNNPPRVLSKSVVEEMNSMMAQVINKGTGRTAILKDWQAAGKTGTTQTFRDALFLGYTANLTVGVWFGNDNGKAMKRVTGGGLPAKAWRSFMIAAHSGISPIPLLGTEKIFQQNEESSKSQETLVDMLYKALGVKNQTSSHLDTEEMYSPPSSADPEGSNNEAIPLPENPQNDSLEHPYEKQFPQSLPEAEHSIGTNNDKSTQQGGQTTLLDIIMGH</sequence>
<feature type="transmembrane region" description="Helical" evidence="16">
    <location>
        <begin position="32"/>
        <end position="54"/>
    </location>
</feature>
<dbReference type="GO" id="GO:0008658">
    <property type="term" value="F:penicillin binding"/>
    <property type="evidence" value="ECO:0007669"/>
    <property type="project" value="InterPro"/>
</dbReference>
<dbReference type="HOGENOM" id="CLU_006354_2_4_5"/>
<dbReference type="Gene3D" id="3.40.710.10">
    <property type="entry name" value="DD-peptidase/beta-lactamase superfamily"/>
    <property type="match status" value="1"/>
</dbReference>
<dbReference type="GO" id="GO:0030288">
    <property type="term" value="C:outer membrane-bounded periplasmic space"/>
    <property type="evidence" value="ECO:0007669"/>
    <property type="project" value="TreeGrafter"/>
</dbReference>
<dbReference type="InterPro" id="IPR036950">
    <property type="entry name" value="PBP_transglycosylase"/>
</dbReference>
<feature type="domain" description="Penicillin-binding protein transpeptidase" evidence="17">
    <location>
        <begin position="341"/>
        <end position="563"/>
    </location>
</feature>
<keyword evidence="16" id="KW-0472">Membrane</keyword>
<dbReference type="SUPFAM" id="SSF53955">
    <property type="entry name" value="Lysozyme-like"/>
    <property type="match status" value="1"/>
</dbReference>
<keyword evidence="11" id="KW-0511">Multifunctional enzyme</keyword>
<evidence type="ECO:0000259" key="17">
    <source>
        <dbReference type="Pfam" id="PF00905"/>
    </source>
</evidence>
<feature type="compositionally biased region" description="Polar residues" evidence="15">
    <location>
        <begin position="706"/>
        <end position="722"/>
    </location>
</feature>
<dbReference type="NCBIfam" id="TIGR02074">
    <property type="entry name" value="PBP_1a_fam"/>
    <property type="match status" value="1"/>
</dbReference>
<evidence type="ECO:0000259" key="18">
    <source>
        <dbReference type="Pfam" id="PF00912"/>
    </source>
</evidence>
<evidence type="ECO:0000256" key="11">
    <source>
        <dbReference type="ARBA" id="ARBA00023268"/>
    </source>
</evidence>
<comment type="catalytic activity">
    <reaction evidence="13">
        <text>Preferential cleavage: (Ac)2-L-Lys-D-Ala-|-D-Ala. Also transpeptidation of peptidyl-alanyl moieties that are N-acyl substituents of D-alanine.</text>
        <dbReference type="EC" id="3.4.16.4"/>
    </reaction>
</comment>
<evidence type="ECO:0000256" key="3">
    <source>
        <dbReference type="ARBA" id="ARBA00007739"/>
    </source>
</evidence>
<protein>
    <submittedName>
        <fullName evidence="19">Multimodular transpeptidase-transglycosylase</fullName>
        <ecNumber evidence="19">2.4.1.129</ecNumber>
    </submittedName>
</protein>
<organism evidence="19 20">
    <name type="scientific">Liberibacter crescens (strain BT-1)</name>
    <dbReference type="NCBI Taxonomy" id="1215343"/>
    <lineage>
        <taxon>Bacteria</taxon>
        <taxon>Pseudomonadati</taxon>
        <taxon>Pseudomonadota</taxon>
        <taxon>Alphaproteobacteria</taxon>
        <taxon>Hyphomicrobiales</taxon>
        <taxon>Rhizobiaceae</taxon>
        <taxon>Liberibacter</taxon>
    </lineage>
</organism>
<dbReference type="InterPro" id="IPR001264">
    <property type="entry name" value="Glyco_trans_51"/>
</dbReference>
<keyword evidence="4" id="KW-0121">Carboxypeptidase</keyword>
<comment type="similarity">
    <text evidence="3">In the N-terminal section; belongs to the glycosyltransferase 51 family.</text>
</comment>
<name>L0EUG2_LIBCB</name>
<dbReference type="Proteomes" id="UP000010799">
    <property type="component" value="Chromosome"/>
</dbReference>
<dbReference type="GO" id="GO:0009002">
    <property type="term" value="F:serine-type D-Ala-D-Ala carboxypeptidase activity"/>
    <property type="evidence" value="ECO:0007669"/>
    <property type="project" value="UniProtKB-EC"/>
</dbReference>
<dbReference type="GO" id="GO:0071555">
    <property type="term" value="P:cell wall organization"/>
    <property type="evidence" value="ECO:0007669"/>
    <property type="project" value="UniProtKB-KW"/>
</dbReference>
<proteinExistence type="inferred from homology"/>
<evidence type="ECO:0000256" key="16">
    <source>
        <dbReference type="SAM" id="Phobius"/>
    </source>
</evidence>
<evidence type="ECO:0000256" key="1">
    <source>
        <dbReference type="ARBA" id="ARBA00004752"/>
    </source>
</evidence>
<comment type="catalytic activity">
    <reaction evidence="14">
        <text>[GlcNAc-(1-&gt;4)-Mur2Ac(oyl-L-Ala-gamma-D-Glu-L-Lys-D-Ala-D-Ala)](n)-di-trans,octa-cis-undecaprenyl diphosphate + beta-D-GlcNAc-(1-&gt;4)-Mur2Ac(oyl-L-Ala-gamma-D-Glu-L-Lys-D-Ala-D-Ala)-di-trans,octa-cis-undecaprenyl diphosphate = [GlcNAc-(1-&gt;4)-Mur2Ac(oyl-L-Ala-gamma-D-Glu-L-Lys-D-Ala-D-Ala)](n+1)-di-trans,octa-cis-undecaprenyl diphosphate + di-trans,octa-cis-undecaprenyl diphosphate + H(+)</text>
        <dbReference type="Rhea" id="RHEA:23708"/>
        <dbReference type="Rhea" id="RHEA-COMP:9602"/>
        <dbReference type="Rhea" id="RHEA-COMP:9603"/>
        <dbReference type="ChEBI" id="CHEBI:15378"/>
        <dbReference type="ChEBI" id="CHEBI:58405"/>
        <dbReference type="ChEBI" id="CHEBI:60033"/>
        <dbReference type="ChEBI" id="CHEBI:78435"/>
        <dbReference type="EC" id="2.4.99.28"/>
    </reaction>
</comment>
<keyword evidence="12" id="KW-0961">Cell wall biogenesis/degradation</keyword>
<evidence type="ECO:0000256" key="14">
    <source>
        <dbReference type="ARBA" id="ARBA00049902"/>
    </source>
</evidence>
<feature type="region of interest" description="Disordered" evidence="15">
    <location>
        <begin position="651"/>
        <end position="729"/>
    </location>
</feature>
<dbReference type="InterPro" id="IPR050396">
    <property type="entry name" value="Glycosyltr_51/Transpeptidase"/>
</dbReference>
<dbReference type="SUPFAM" id="SSF56601">
    <property type="entry name" value="beta-lactamase/transpeptidase-like"/>
    <property type="match status" value="1"/>
</dbReference>
<keyword evidence="7 19" id="KW-0808">Transferase</keyword>
<evidence type="ECO:0000256" key="6">
    <source>
        <dbReference type="ARBA" id="ARBA00022676"/>
    </source>
</evidence>
<dbReference type="GO" id="GO:0008955">
    <property type="term" value="F:peptidoglycan glycosyltransferase activity"/>
    <property type="evidence" value="ECO:0007669"/>
    <property type="project" value="UniProtKB-EC"/>
</dbReference>
<dbReference type="InterPro" id="IPR001460">
    <property type="entry name" value="PCN-bd_Tpept"/>
</dbReference>
<comment type="pathway">
    <text evidence="1">Cell wall biogenesis; peptidoglycan biosynthesis.</text>
</comment>
<keyword evidence="6 19" id="KW-0328">Glycosyltransferase</keyword>
<dbReference type="GO" id="GO:0008360">
    <property type="term" value="P:regulation of cell shape"/>
    <property type="evidence" value="ECO:0007669"/>
    <property type="project" value="UniProtKB-KW"/>
</dbReference>
<reference evidence="19 20" key="1">
    <citation type="journal article" date="2012" name="Stand. Genomic Sci.">
        <title>Complete genome sequence of Liberibacter crescens BT-1.</title>
        <authorList>
            <person name="Leonard M.T."/>
            <person name="Fagen J.R."/>
            <person name="Davis-Richardson A.G."/>
            <person name="Davis M.J."/>
            <person name="Triplett E.W."/>
        </authorList>
    </citation>
    <scope>NUCLEOTIDE SEQUENCE [LARGE SCALE GENOMIC DNA]</scope>
    <source>
        <strain evidence="19 20">BT-1</strain>
    </source>
</reference>
<keyword evidence="10" id="KW-0573">Peptidoglycan synthesis</keyword>
<keyword evidence="20" id="KW-1185">Reference proteome</keyword>
<accession>L0EUG2</accession>
<dbReference type="InterPro" id="IPR023346">
    <property type="entry name" value="Lysozyme-like_dom_sf"/>
</dbReference>
<dbReference type="GO" id="GO:0009252">
    <property type="term" value="P:peptidoglycan biosynthetic process"/>
    <property type="evidence" value="ECO:0007669"/>
    <property type="project" value="UniProtKB-UniPathway"/>
</dbReference>
<keyword evidence="16" id="KW-0812">Transmembrane</keyword>
<dbReference type="AlphaFoldDB" id="L0EUG2"/>
<evidence type="ECO:0000256" key="10">
    <source>
        <dbReference type="ARBA" id="ARBA00022984"/>
    </source>
</evidence>
<evidence type="ECO:0000256" key="12">
    <source>
        <dbReference type="ARBA" id="ARBA00023316"/>
    </source>
</evidence>
<comment type="similarity">
    <text evidence="2">In the C-terminal section; belongs to the transpeptidase family.</text>
</comment>
<evidence type="ECO:0000256" key="7">
    <source>
        <dbReference type="ARBA" id="ARBA00022679"/>
    </source>
</evidence>
<evidence type="ECO:0000256" key="13">
    <source>
        <dbReference type="ARBA" id="ARBA00034000"/>
    </source>
</evidence>
<dbReference type="RefSeq" id="WP_015273619.1">
    <property type="nucleotide sequence ID" value="NC_019907.1"/>
</dbReference>
<dbReference type="Pfam" id="PF00905">
    <property type="entry name" value="Transpeptidase"/>
    <property type="match status" value="1"/>
</dbReference>
<dbReference type="PATRIC" id="fig|1215343.11.peg.1240"/>